<dbReference type="InterPro" id="IPR011990">
    <property type="entry name" value="TPR-like_helical_dom_sf"/>
</dbReference>
<accession>A0A2N5MA86</accession>
<dbReference type="AlphaFoldDB" id="A0A2N5MA86"/>
<dbReference type="SUPFAM" id="SSF47413">
    <property type="entry name" value="lambda repressor-like DNA-binding domains"/>
    <property type="match status" value="1"/>
</dbReference>
<name>A0A2N5MA86_9BACI</name>
<keyword evidence="4" id="KW-1185">Reference proteome</keyword>
<feature type="coiled-coil region" evidence="1">
    <location>
        <begin position="51"/>
        <end position="85"/>
    </location>
</feature>
<dbReference type="EMBL" id="PGUY01000010">
    <property type="protein sequence ID" value="PLT31269.1"/>
    <property type="molecule type" value="Genomic_DNA"/>
</dbReference>
<dbReference type="GO" id="GO:0003677">
    <property type="term" value="F:DNA binding"/>
    <property type="evidence" value="ECO:0007669"/>
    <property type="project" value="InterPro"/>
</dbReference>
<dbReference type="CDD" id="cd00093">
    <property type="entry name" value="HTH_XRE"/>
    <property type="match status" value="1"/>
</dbReference>
<gene>
    <name evidence="3" type="ORF">CUU66_03580</name>
</gene>
<keyword evidence="1" id="KW-0175">Coiled coil</keyword>
<protein>
    <recommendedName>
        <fullName evidence="2">HTH cro/C1-type domain-containing protein</fullName>
    </recommendedName>
</protein>
<dbReference type="OrthoDB" id="252257at2"/>
<evidence type="ECO:0000256" key="1">
    <source>
        <dbReference type="SAM" id="Coils"/>
    </source>
</evidence>
<dbReference type="Pfam" id="PF01381">
    <property type="entry name" value="HTH_3"/>
    <property type="match status" value="1"/>
</dbReference>
<evidence type="ECO:0000313" key="4">
    <source>
        <dbReference type="Proteomes" id="UP000234748"/>
    </source>
</evidence>
<feature type="domain" description="HTH cro/C1-type" evidence="2">
    <location>
        <begin position="15"/>
        <end position="68"/>
    </location>
</feature>
<sequence length="425" mass="50474">MIGNGRNNMKLGSIIKYYRLKNHLTQSELAQDICSISHLSKIENNSYDGNAETVELLLKKLNVNMEQEEEKYEELKEALQSFYDTMVFYDFETADKQYAAYLRDMEEFASSTDLINLYHLYLFKYYNHKRDYEKINQTQRVIEKLHNNFSPFENLLYSFFIGLYLMSENRIVEANEQFVALMSYNPAEAITFNGELYYQNALCATRLNDPEKSIIQANKALNIYQNENNFLRIIHTKMILGISYMRLEMYREAAEIYRSLIRITRLLSMKELYYQVLYNYSAMLTEMGEYKKAKELLQECRGAFHKGSLEDIINKLTYIETLIKLNVNTLEISPLIEEVLDLCNKKTHKKYIILAKMYKYQLFSQQKYYTFLENIVYPYYMDNNHFSEARDVVLQLAEKYSETGETNKSLDYYNQYIELSKKGAL</sequence>
<dbReference type="Gene3D" id="1.10.260.40">
    <property type="entry name" value="lambda repressor-like DNA-binding domains"/>
    <property type="match status" value="1"/>
</dbReference>
<comment type="caution">
    <text evidence="3">The sequence shown here is derived from an EMBL/GenBank/DDBJ whole genome shotgun (WGS) entry which is preliminary data.</text>
</comment>
<dbReference type="Gene3D" id="1.25.40.10">
    <property type="entry name" value="Tetratricopeptide repeat domain"/>
    <property type="match status" value="1"/>
</dbReference>
<dbReference type="SUPFAM" id="SSF48452">
    <property type="entry name" value="TPR-like"/>
    <property type="match status" value="1"/>
</dbReference>
<dbReference type="Proteomes" id="UP000234748">
    <property type="component" value="Unassembled WGS sequence"/>
</dbReference>
<evidence type="ECO:0000259" key="2">
    <source>
        <dbReference type="PROSITE" id="PS50943"/>
    </source>
</evidence>
<reference evidence="3 4" key="1">
    <citation type="submission" date="2017-11" db="EMBL/GenBank/DDBJ databases">
        <title>Comparitive Functional Genomics of Dry Heat Resistant strains isolated from the Viking Spacecraft.</title>
        <authorList>
            <person name="Seuylemezian A."/>
            <person name="Cooper K."/>
            <person name="Vaishampayan P."/>
        </authorList>
    </citation>
    <scope>NUCLEOTIDE SEQUENCE [LARGE SCALE GENOMIC DNA]</scope>
    <source>
        <strain evidence="3 4">V1-29</strain>
    </source>
</reference>
<proteinExistence type="predicted"/>
<dbReference type="InterPro" id="IPR010982">
    <property type="entry name" value="Lambda_DNA-bd_dom_sf"/>
</dbReference>
<evidence type="ECO:0000313" key="3">
    <source>
        <dbReference type="EMBL" id="PLT31269.1"/>
    </source>
</evidence>
<dbReference type="SMART" id="SM00530">
    <property type="entry name" value="HTH_XRE"/>
    <property type="match status" value="1"/>
</dbReference>
<organism evidence="3 4">
    <name type="scientific">Peribacillus deserti</name>
    <dbReference type="NCBI Taxonomy" id="673318"/>
    <lineage>
        <taxon>Bacteria</taxon>
        <taxon>Bacillati</taxon>
        <taxon>Bacillota</taxon>
        <taxon>Bacilli</taxon>
        <taxon>Bacillales</taxon>
        <taxon>Bacillaceae</taxon>
        <taxon>Peribacillus</taxon>
    </lineage>
</organism>
<dbReference type="PROSITE" id="PS50943">
    <property type="entry name" value="HTH_CROC1"/>
    <property type="match status" value="1"/>
</dbReference>
<dbReference type="InterPro" id="IPR001387">
    <property type="entry name" value="Cro/C1-type_HTH"/>
</dbReference>